<feature type="region of interest" description="Disordered" evidence="1">
    <location>
        <begin position="196"/>
        <end position="279"/>
    </location>
</feature>
<evidence type="ECO:0000313" key="3">
    <source>
        <dbReference type="Proteomes" id="UP000054558"/>
    </source>
</evidence>
<dbReference type="Proteomes" id="UP000054558">
    <property type="component" value="Unassembled WGS sequence"/>
</dbReference>
<feature type="region of interest" description="Disordered" evidence="1">
    <location>
        <begin position="295"/>
        <end position="379"/>
    </location>
</feature>
<protein>
    <submittedName>
        <fullName evidence="2">Uncharacterized protein</fullName>
    </submittedName>
</protein>
<gene>
    <name evidence="2" type="ORF">KFL_012060020</name>
</gene>
<feature type="compositionally biased region" description="Basic and acidic residues" evidence="1">
    <location>
        <begin position="402"/>
        <end position="424"/>
    </location>
</feature>
<dbReference type="PANTHER" id="PTHR46548:SF1">
    <property type="entry name" value="BAH AND TFIIS DOMAIN-CONTAINING PROTEIN-RELATED"/>
    <property type="match status" value="1"/>
</dbReference>
<dbReference type="EMBL" id="DF238155">
    <property type="protein sequence ID" value="GAQ92928.1"/>
    <property type="molecule type" value="Genomic_DNA"/>
</dbReference>
<proteinExistence type="predicted"/>
<feature type="region of interest" description="Disordered" evidence="1">
    <location>
        <begin position="402"/>
        <end position="438"/>
    </location>
</feature>
<feature type="region of interest" description="Disordered" evidence="1">
    <location>
        <begin position="1"/>
        <end position="33"/>
    </location>
</feature>
<dbReference type="OMA" id="HNNGRTE"/>
<feature type="compositionally biased region" description="Basic and acidic residues" evidence="1">
    <location>
        <begin position="11"/>
        <end position="33"/>
    </location>
</feature>
<dbReference type="PANTHER" id="PTHR46548">
    <property type="entry name" value="BAH AND TFIIS DOMAIN-CONTAINING PROTEIN-RELATED"/>
    <property type="match status" value="1"/>
</dbReference>
<organism evidence="2 3">
    <name type="scientific">Klebsormidium nitens</name>
    <name type="common">Green alga</name>
    <name type="synonym">Ulothrix nitens</name>
    <dbReference type="NCBI Taxonomy" id="105231"/>
    <lineage>
        <taxon>Eukaryota</taxon>
        <taxon>Viridiplantae</taxon>
        <taxon>Streptophyta</taxon>
        <taxon>Klebsormidiophyceae</taxon>
        <taxon>Klebsormidiales</taxon>
        <taxon>Klebsormidiaceae</taxon>
        <taxon>Klebsormidium</taxon>
    </lineage>
</organism>
<feature type="compositionally biased region" description="Basic residues" evidence="1">
    <location>
        <begin position="1"/>
        <end position="10"/>
    </location>
</feature>
<feature type="compositionally biased region" description="Low complexity" evidence="1">
    <location>
        <begin position="247"/>
        <end position="263"/>
    </location>
</feature>
<evidence type="ECO:0000256" key="1">
    <source>
        <dbReference type="SAM" id="MobiDB-lite"/>
    </source>
</evidence>
<dbReference type="Gene3D" id="1.20.930.10">
    <property type="entry name" value="Conserved domain common to transcription factors TFIIS, elongin A, CRSP70"/>
    <property type="match status" value="1"/>
</dbReference>
<name>A0A1Y1IXC0_KLENI</name>
<keyword evidence="3" id="KW-1185">Reference proteome</keyword>
<reference evidence="2 3" key="1">
    <citation type="journal article" date="2014" name="Nat. Commun.">
        <title>Klebsormidium flaccidum genome reveals primary factors for plant terrestrial adaptation.</title>
        <authorList>
            <person name="Hori K."/>
            <person name="Maruyama F."/>
            <person name="Fujisawa T."/>
            <person name="Togashi T."/>
            <person name="Yamamoto N."/>
            <person name="Seo M."/>
            <person name="Sato S."/>
            <person name="Yamada T."/>
            <person name="Mori H."/>
            <person name="Tajima N."/>
            <person name="Moriyama T."/>
            <person name="Ikeuchi M."/>
            <person name="Watanabe M."/>
            <person name="Wada H."/>
            <person name="Kobayashi K."/>
            <person name="Saito M."/>
            <person name="Masuda T."/>
            <person name="Sasaki-Sekimoto Y."/>
            <person name="Mashiguchi K."/>
            <person name="Awai K."/>
            <person name="Shimojima M."/>
            <person name="Masuda S."/>
            <person name="Iwai M."/>
            <person name="Nobusawa T."/>
            <person name="Narise T."/>
            <person name="Kondo S."/>
            <person name="Saito H."/>
            <person name="Sato R."/>
            <person name="Murakawa M."/>
            <person name="Ihara Y."/>
            <person name="Oshima-Yamada Y."/>
            <person name="Ohtaka K."/>
            <person name="Satoh M."/>
            <person name="Sonobe K."/>
            <person name="Ishii M."/>
            <person name="Ohtani R."/>
            <person name="Kanamori-Sato M."/>
            <person name="Honoki R."/>
            <person name="Miyazaki D."/>
            <person name="Mochizuki H."/>
            <person name="Umetsu J."/>
            <person name="Higashi K."/>
            <person name="Shibata D."/>
            <person name="Kamiya Y."/>
            <person name="Sato N."/>
            <person name="Nakamura Y."/>
            <person name="Tabata S."/>
            <person name="Ida S."/>
            <person name="Kurokawa K."/>
            <person name="Ohta H."/>
        </authorList>
    </citation>
    <scope>NUCLEOTIDE SEQUENCE [LARGE SCALE GENOMIC DNA]</scope>
    <source>
        <strain evidence="2 3">NIES-2285</strain>
    </source>
</reference>
<dbReference type="InterPro" id="IPR035441">
    <property type="entry name" value="TFIIS/LEDGF_dom_sf"/>
</dbReference>
<sequence length="475" mass="48980">MARKSTGRKRERGDHSVEPNKREHSDTTDERVMEPALRLEDMHEVEELTDAASGGLAFPAGVIKMLDIMHTVQLDADAGAHATEQVLTKRALLAKIVASTSRADCAALFLREGGLAQLQAWLGEAMDAAAEFADDPSVRAHVERLLIALLIAVERLREQAERLQEGTMGLVAALASPEAQFSDQVKLRARRLGSSWGADGRRRSGGGGGVWDGAGESSTSGAEVAVESKGDTSPSTSAERDESADTVSSRAGSRAAAGVGAAGQRDGKGSAGEGRGGRDAGVEEAAGIMRLNMNSPVAGAPLPPSFGGAPEEGCPRGGNEGQEPERSKYAKIDTAAGSMPGGLPGGAPHWGPQPHEGGPRLRRGRWGTGRQARGSSDAGATAELAGSLAALRVCGNAGGKGMLDEGASRGERRHEGLHRQELPKEASGGGAGARACSKGGRIGASAMRDMTIGEDLQLAGTLNRMDNDTARSANA</sequence>
<dbReference type="OrthoDB" id="1917005at2759"/>
<accession>A0A1Y1IXC0</accession>
<dbReference type="AlphaFoldDB" id="A0A1Y1IXC0"/>
<evidence type="ECO:0000313" key="2">
    <source>
        <dbReference type="EMBL" id="GAQ92928.1"/>
    </source>
</evidence>